<keyword evidence="1" id="KW-0812">Transmembrane</keyword>
<dbReference type="AlphaFoldDB" id="A0A565CPC0"/>
<reference evidence="2" key="1">
    <citation type="submission" date="2019-07" db="EMBL/GenBank/DDBJ databases">
        <authorList>
            <person name="Dittberner H."/>
        </authorList>
    </citation>
    <scope>NUCLEOTIDE SEQUENCE [LARGE SCALE GENOMIC DNA]</scope>
</reference>
<evidence type="ECO:0000256" key="1">
    <source>
        <dbReference type="SAM" id="Phobius"/>
    </source>
</evidence>
<feature type="transmembrane region" description="Helical" evidence="1">
    <location>
        <begin position="6"/>
        <end position="24"/>
    </location>
</feature>
<dbReference type="OrthoDB" id="652307at2759"/>
<dbReference type="InterPro" id="IPR021775">
    <property type="entry name" value="DUF3339"/>
</dbReference>
<accession>A0A565CPC0</accession>
<sequence>MMTEWLPAIIATGLFVFLTPGLVFQVPGNNNFVDFGKFETSGRSILVHSFIYFGLVTVFTVVIHFPGT</sequence>
<dbReference type="PANTHER" id="PTHR33128">
    <property type="entry name" value="OS05G0103400 PROTEIN"/>
    <property type="match status" value="1"/>
</dbReference>
<protein>
    <submittedName>
        <fullName evidence="2">Uncharacterized protein</fullName>
    </submittedName>
</protein>
<dbReference type="Proteomes" id="UP000489600">
    <property type="component" value="Unassembled WGS sequence"/>
</dbReference>
<proteinExistence type="predicted"/>
<keyword evidence="1" id="KW-0472">Membrane</keyword>
<dbReference type="PANTHER" id="PTHR33128:SF35">
    <property type="entry name" value="GENOME ASSEMBLY, CHROMOSOME: A10"/>
    <property type="match status" value="1"/>
</dbReference>
<dbReference type="Pfam" id="PF11820">
    <property type="entry name" value="DUF3339"/>
    <property type="match status" value="1"/>
</dbReference>
<organism evidence="2 3">
    <name type="scientific">Arabis nemorensis</name>
    <dbReference type="NCBI Taxonomy" id="586526"/>
    <lineage>
        <taxon>Eukaryota</taxon>
        <taxon>Viridiplantae</taxon>
        <taxon>Streptophyta</taxon>
        <taxon>Embryophyta</taxon>
        <taxon>Tracheophyta</taxon>
        <taxon>Spermatophyta</taxon>
        <taxon>Magnoliopsida</taxon>
        <taxon>eudicotyledons</taxon>
        <taxon>Gunneridae</taxon>
        <taxon>Pentapetalae</taxon>
        <taxon>rosids</taxon>
        <taxon>malvids</taxon>
        <taxon>Brassicales</taxon>
        <taxon>Brassicaceae</taxon>
        <taxon>Arabideae</taxon>
        <taxon>Arabis</taxon>
    </lineage>
</organism>
<keyword evidence="3" id="KW-1185">Reference proteome</keyword>
<dbReference type="EMBL" id="CABITT030000008">
    <property type="protein sequence ID" value="VVB15550.1"/>
    <property type="molecule type" value="Genomic_DNA"/>
</dbReference>
<gene>
    <name evidence="2" type="ORF">ANE_LOCUS25994</name>
</gene>
<feature type="transmembrane region" description="Helical" evidence="1">
    <location>
        <begin position="45"/>
        <end position="65"/>
    </location>
</feature>
<keyword evidence="1" id="KW-1133">Transmembrane helix</keyword>
<evidence type="ECO:0000313" key="2">
    <source>
        <dbReference type="EMBL" id="VVB15550.1"/>
    </source>
</evidence>
<name>A0A565CPC0_9BRAS</name>
<evidence type="ECO:0000313" key="3">
    <source>
        <dbReference type="Proteomes" id="UP000489600"/>
    </source>
</evidence>
<comment type="caution">
    <text evidence="2">The sequence shown here is derived from an EMBL/GenBank/DDBJ whole genome shotgun (WGS) entry which is preliminary data.</text>
</comment>